<dbReference type="SUPFAM" id="SSF53474">
    <property type="entry name" value="alpha/beta-Hydrolases"/>
    <property type="match status" value="1"/>
</dbReference>
<dbReference type="PANTHER" id="PTHR13390:SF0">
    <property type="entry name" value="LIPID DROPLET-ASSOCIATED HYDROLASE"/>
    <property type="match status" value="1"/>
</dbReference>
<organism evidence="5 6">
    <name type="scientific">Lachnellula suecica</name>
    <dbReference type="NCBI Taxonomy" id="602035"/>
    <lineage>
        <taxon>Eukaryota</taxon>
        <taxon>Fungi</taxon>
        <taxon>Dikarya</taxon>
        <taxon>Ascomycota</taxon>
        <taxon>Pezizomycotina</taxon>
        <taxon>Leotiomycetes</taxon>
        <taxon>Helotiales</taxon>
        <taxon>Lachnaceae</taxon>
        <taxon>Lachnellula</taxon>
    </lineage>
</organism>
<keyword evidence="4 5" id="KW-0378">Hydrolase</keyword>
<dbReference type="GO" id="GO:0019915">
    <property type="term" value="P:lipid storage"/>
    <property type="evidence" value="ECO:0007669"/>
    <property type="project" value="InterPro"/>
</dbReference>
<gene>
    <name evidence="5" type="primary">LDAH</name>
    <name evidence="5" type="ORF">LSUE1_G006977</name>
</gene>
<proteinExistence type="inferred from homology"/>
<keyword evidence="3" id="KW-0551">Lipid droplet</keyword>
<evidence type="ECO:0000256" key="3">
    <source>
        <dbReference type="ARBA" id="ARBA00022677"/>
    </source>
</evidence>
<dbReference type="Pfam" id="PF10230">
    <property type="entry name" value="LIDHydrolase"/>
    <property type="match status" value="1"/>
</dbReference>
<dbReference type="InterPro" id="IPR029058">
    <property type="entry name" value="AB_hydrolase_fold"/>
</dbReference>
<comment type="similarity">
    <text evidence="2">Belongs to the AB hydrolase superfamily. LDAH family.</text>
</comment>
<evidence type="ECO:0000256" key="4">
    <source>
        <dbReference type="ARBA" id="ARBA00022801"/>
    </source>
</evidence>
<evidence type="ECO:0000256" key="2">
    <source>
        <dbReference type="ARBA" id="ARBA00008300"/>
    </source>
</evidence>
<accession>A0A8T9C0R4</accession>
<dbReference type="AlphaFoldDB" id="A0A8T9C0R4"/>
<reference evidence="5 6" key="1">
    <citation type="submission" date="2018-05" db="EMBL/GenBank/DDBJ databases">
        <title>Genome sequencing and assembly of the regulated plant pathogen Lachnellula willkommii and related sister species for the development of diagnostic species identification markers.</title>
        <authorList>
            <person name="Giroux E."/>
            <person name="Bilodeau G."/>
        </authorList>
    </citation>
    <scope>NUCLEOTIDE SEQUENCE [LARGE SCALE GENOMIC DNA]</scope>
    <source>
        <strain evidence="5 6">CBS 268.59</strain>
    </source>
</reference>
<evidence type="ECO:0000313" key="6">
    <source>
        <dbReference type="Proteomes" id="UP000469558"/>
    </source>
</evidence>
<dbReference type="Proteomes" id="UP000469558">
    <property type="component" value="Unassembled WGS sequence"/>
</dbReference>
<dbReference type="OrthoDB" id="448051at2759"/>
<evidence type="ECO:0000313" key="5">
    <source>
        <dbReference type="EMBL" id="TVY65636.1"/>
    </source>
</evidence>
<keyword evidence="6" id="KW-1185">Reference proteome</keyword>
<protein>
    <submittedName>
        <fullName evidence="5">Lipid droplet-associated hydrolase</fullName>
    </submittedName>
</protein>
<dbReference type="InterPro" id="IPR019363">
    <property type="entry name" value="LDAH"/>
</dbReference>
<name>A0A8T9C0R4_9HELO</name>
<comment type="subcellular location">
    <subcellularLocation>
        <location evidence="1">Lipid droplet</location>
    </subcellularLocation>
</comment>
<dbReference type="GO" id="GO:0016298">
    <property type="term" value="F:lipase activity"/>
    <property type="evidence" value="ECO:0007669"/>
    <property type="project" value="InterPro"/>
</dbReference>
<evidence type="ECO:0000256" key="1">
    <source>
        <dbReference type="ARBA" id="ARBA00004502"/>
    </source>
</evidence>
<dbReference type="GO" id="GO:0005811">
    <property type="term" value="C:lipid droplet"/>
    <property type="evidence" value="ECO:0007669"/>
    <property type="project" value="UniProtKB-SubCell"/>
</dbReference>
<sequence length="335" mass="37627">MSSHTSTSHISFHPTSDNPSASHCLIYFITGNPGLLGYYDIFLKTLNDLLSGTNQFSSSSNIFHIYGQSLAGFEDVESEPIPASPYSLESQIQRSQKSLEGLRIPSGPRHDQHYDSIILIGHSVGSYMLLEIIQRLRKSSSPLKIRSGILLFPTVTHIAQSPSGVRISALFRIPDFPRKASIAAKGLVWLAPRRVLKWLVGLVTRMPHDAVDVTTRFLRSRMGIWQALHMAKEEMETITEDRWDEDIWGIEHTDIDVKAEIPKLIFYFGDNDHWVANHTRDALIAARGQSDCDNGSSKPIMLIDKGGVDHGFCIRHSESIAEKVKVWIDDMMFNS</sequence>
<dbReference type="PANTHER" id="PTHR13390">
    <property type="entry name" value="LIPASE"/>
    <property type="match status" value="1"/>
</dbReference>
<comment type="caution">
    <text evidence="5">The sequence shown here is derived from an EMBL/GenBank/DDBJ whole genome shotgun (WGS) entry which is preliminary data.</text>
</comment>
<dbReference type="Gene3D" id="3.40.50.1820">
    <property type="entry name" value="alpha/beta hydrolase"/>
    <property type="match status" value="1"/>
</dbReference>
<dbReference type="EMBL" id="QGMK01001660">
    <property type="protein sequence ID" value="TVY65636.1"/>
    <property type="molecule type" value="Genomic_DNA"/>
</dbReference>